<evidence type="ECO:0000313" key="1">
    <source>
        <dbReference type="EMBL" id="MDZ5762271.1"/>
    </source>
</evidence>
<protein>
    <submittedName>
        <fullName evidence="1">Uncharacterized protein</fullName>
    </submittedName>
</protein>
<sequence length="37" mass="4143">MVCATVMVLLIFYRAKQVAVPLLPSRQLKKLVLIVTS</sequence>
<organism evidence="1 2">
    <name type="scientific">Candidatus Cyrtobacter comes</name>
    <dbReference type="NCBI Taxonomy" id="675776"/>
    <lineage>
        <taxon>Bacteria</taxon>
        <taxon>Pseudomonadati</taxon>
        <taxon>Pseudomonadota</taxon>
        <taxon>Alphaproteobacteria</taxon>
        <taxon>Rickettsiales</taxon>
        <taxon>Candidatus Midichloriaceae</taxon>
        <taxon>Candidatus Cyrtobacter</taxon>
    </lineage>
</organism>
<evidence type="ECO:0000313" key="2">
    <source>
        <dbReference type="Proteomes" id="UP001293791"/>
    </source>
</evidence>
<accession>A0ABU5L815</accession>
<dbReference type="Proteomes" id="UP001293791">
    <property type="component" value="Unassembled WGS sequence"/>
</dbReference>
<name>A0ABU5L815_9RICK</name>
<comment type="caution">
    <text evidence="1">The sequence shown here is derived from an EMBL/GenBank/DDBJ whole genome shotgun (WGS) entry which is preliminary data.</text>
</comment>
<dbReference type="EMBL" id="JARGYT010000033">
    <property type="protein sequence ID" value="MDZ5762271.1"/>
    <property type="molecule type" value="Genomic_DNA"/>
</dbReference>
<gene>
    <name evidence="1" type="ORF">Cyrtocomes_00649</name>
</gene>
<keyword evidence="2" id="KW-1185">Reference proteome</keyword>
<proteinExistence type="predicted"/>
<reference evidence="1 2" key="1">
    <citation type="submission" date="2023-02" db="EMBL/GenBank/DDBJ databases">
        <title>Host association and intracellularity evolved multiple times independently in the Rickettsiales.</title>
        <authorList>
            <person name="Castelli M."/>
            <person name="Nardi T."/>
            <person name="Gammuto L."/>
            <person name="Bellinzona G."/>
            <person name="Sabaneyeva E."/>
            <person name="Potekhin A."/>
            <person name="Serra V."/>
            <person name="Petroni G."/>
            <person name="Sassera D."/>
        </authorList>
    </citation>
    <scope>NUCLEOTIDE SEQUENCE [LARGE SCALE GENOMIC DNA]</scope>
    <source>
        <strain evidence="1 2">BOD18</strain>
    </source>
</reference>